<reference evidence="6 7" key="1">
    <citation type="journal article" date="2018" name="PLoS Genet.">
        <title>Population sequencing reveals clonal diversity and ancestral inbreeding in the grapevine cultivar Chardonnay.</title>
        <authorList>
            <person name="Roach M.J."/>
            <person name="Johnson D.L."/>
            <person name="Bohlmann J."/>
            <person name="van Vuuren H.J."/>
            <person name="Jones S.J."/>
            <person name="Pretorius I.S."/>
            <person name="Schmidt S.A."/>
            <person name="Borneman A.R."/>
        </authorList>
    </citation>
    <scope>NUCLEOTIDE SEQUENCE [LARGE SCALE GENOMIC DNA]</scope>
    <source>
        <strain evidence="7">cv. Chardonnay</strain>
        <tissue evidence="6">Leaf</tissue>
    </source>
</reference>
<evidence type="ECO:0000313" key="6">
    <source>
        <dbReference type="EMBL" id="RVX21512.1"/>
    </source>
</evidence>
<feature type="domain" description="E3 ubiquitin-protein ligase RNF123/RKP TPR repeat" evidence="5">
    <location>
        <begin position="367"/>
        <end position="394"/>
    </location>
</feature>
<evidence type="ECO:0000256" key="3">
    <source>
        <dbReference type="ARBA" id="ARBA00022833"/>
    </source>
</evidence>
<dbReference type="PANTHER" id="PTHR13363:SF5">
    <property type="entry name" value="E3 UBIQUITIN-PROTEIN LIGASE RNF123"/>
    <property type="match status" value="1"/>
</dbReference>
<proteinExistence type="predicted"/>
<gene>
    <name evidence="6" type="primary">RKP_7</name>
    <name evidence="6" type="ORF">CK203_001889</name>
</gene>
<comment type="caution">
    <text evidence="6">The sequence shown here is derived from an EMBL/GenBank/DDBJ whole genome shotgun (WGS) entry which is preliminary data.</text>
</comment>
<keyword evidence="4" id="KW-1133">Transmembrane helix</keyword>
<dbReference type="Proteomes" id="UP000288805">
    <property type="component" value="Unassembled WGS sequence"/>
</dbReference>
<protein>
    <submittedName>
        <fullName evidence="6">E3 ubiquitin-protein ligase RKP</fullName>
    </submittedName>
</protein>
<name>A0A438KJY2_VITVI</name>
<dbReference type="EMBL" id="QGNW01000005">
    <property type="protein sequence ID" value="RVX21512.1"/>
    <property type="molecule type" value="Genomic_DNA"/>
</dbReference>
<evidence type="ECO:0000256" key="2">
    <source>
        <dbReference type="ARBA" id="ARBA00022771"/>
    </source>
</evidence>
<feature type="transmembrane region" description="Helical" evidence="4">
    <location>
        <begin position="40"/>
        <end position="60"/>
    </location>
</feature>
<dbReference type="PANTHER" id="PTHR13363">
    <property type="entry name" value="RING FINGER AND SRY DOMAIN-CONTAINING"/>
    <property type="match status" value="1"/>
</dbReference>
<dbReference type="GO" id="GO:0004842">
    <property type="term" value="F:ubiquitin-protein transferase activity"/>
    <property type="evidence" value="ECO:0007669"/>
    <property type="project" value="InterPro"/>
</dbReference>
<dbReference type="InterPro" id="IPR045129">
    <property type="entry name" value="RNF123/RKP/RSPRY1"/>
</dbReference>
<keyword evidence="4" id="KW-0812">Transmembrane</keyword>
<keyword evidence="3" id="KW-0862">Zinc</keyword>
<evidence type="ECO:0000259" key="5">
    <source>
        <dbReference type="Pfam" id="PF25576"/>
    </source>
</evidence>
<sequence length="416" mass="47204">MLRSKNGTFNAVHQVLRSSFSPCTPLYSNILVYTLNLPLIINWSFCLWLTASMFCARVILHLSLRQYSSSKDLLHSYDSSLKHFFFFFFPHWFDKIASGGDRKWYLQSSGGPYAPLEHALALALFLNLTMYCCWILGQNSNFIASWEAVTEMFYVLFGVIISTILLDWRDLVRVIRASSEPASSGLILRLKFLALKEGLVVVPFLGVNNLCVEGGLGSCSFMGVQCNCLNLPYQKQSQSEYPNLPLKWVFFKTLICCVVTFVVTHFNDPRISSADLRDLLLQSISVLVQYKEFLAAFESNIVATQRMPKALLSAFDNRSWIPVTNILLRLCKGSGFGSSKHGESSSSSFVFQKLLREACIVDDELFSAFLNRLFNYLSWTMTEFSVSVREMQEKHRVGLLLNDDSRMEHACGSLQT</sequence>
<keyword evidence="4" id="KW-0472">Membrane</keyword>
<dbReference type="AlphaFoldDB" id="A0A438KJY2"/>
<evidence type="ECO:0000256" key="1">
    <source>
        <dbReference type="ARBA" id="ARBA00022723"/>
    </source>
</evidence>
<dbReference type="GO" id="GO:0008270">
    <property type="term" value="F:zinc ion binding"/>
    <property type="evidence" value="ECO:0007669"/>
    <property type="project" value="UniProtKB-KW"/>
</dbReference>
<evidence type="ECO:0000256" key="4">
    <source>
        <dbReference type="SAM" id="Phobius"/>
    </source>
</evidence>
<feature type="transmembrane region" description="Helical" evidence="4">
    <location>
        <begin position="118"/>
        <end position="136"/>
    </location>
</feature>
<feature type="transmembrane region" description="Helical" evidence="4">
    <location>
        <begin position="148"/>
        <end position="166"/>
    </location>
</feature>
<dbReference type="InterPro" id="IPR057987">
    <property type="entry name" value="TPR_RNF123/RKP"/>
</dbReference>
<accession>A0A438KJY2</accession>
<keyword evidence="1" id="KW-0479">Metal-binding</keyword>
<dbReference type="Pfam" id="PF25576">
    <property type="entry name" value="TPR_RNF123"/>
    <property type="match status" value="1"/>
</dbReference>
<keyword evidence="2" id="KW-0863">Zinc-finger</keyword>
<evidence type="ECO:0000313" key="7">
    <source>
        <dbReference type="Proteomes" id="UP000288805"/>
    </source>
</evidence>
<organism evidence="6 7">
    <name type="scientific">Vitis vinifera</name>
    <name type="common">Grape</name>
    <dbReference type="NCBI Taxonomy" id="29760"/>
    <lineage>
        <taxon>Eukaryota</taxon>
        <taxon>Viridiplantae</taxon>
        <taxon>Streptophyta</taxon>
        <taxon>Embryophyta</taxon>
        <taxon>Tracheophyta</taxon>
        <taxon>Spermatophyta</taxon>
        <taxon>Magnoliopsida</taxon>
        <taxon>eudicotyledons</taxon>
        <taxon>Gunneridae</taxon>
        <taxon>Pentapetalae</taxon>
        <taxon>rosids</taxon>
        <taxon>Vitales</taxon>
        <taxon>Vitaceae</taxon>
        <taxon>Viteae</taxon>
        <taxon>Vitis</taxon>
    </lineage>
</organism>